<dbReference type="AlphaFoldDB" id="A0AAE3H551"/>
<name>A0AAE3H551_9BACT</name>
<dbReference type="EMBL" id="RJUF01000178">
    <property type="protein sequence ID" value="MCP9764943.1"/>
    <property type="molecule type" value="Genomic_DNA"/>
</dbReference>
<feature type="region of interest" description="Disordered" evidence="1">
    <location>
        <begin position="41"/>
        <end position="60"/>
    </location>
</feature>
<dbReference type="Proteomes" id="UP001204144">
    <property type="component" value="Unassembled WGS sequence"/>
</dbReference>
<sequence length="332" mass="37823">MSLKIKDFKRVMPLLMALRSYGQDFDNAAVLVERIWSLTSPQPPRPSDTPPWEGGEGSRGETGFAEKMAYVAGLLKDVNKRVVKRIWVWPSWLRLPSDPFGSAQGTKLRERRMDVKFSLFPKLVWVREEHFANTKAIELSMANVYFLKFAEVAKKVAAGQTTTTPGRDHPQPLLPKEGSNKEAKQYEKALGELLGHLVIRKRWNWRKMRLERTPYHSRQVLELGKVLNDSLPEVMKLWLVNYFEEQLKIFIRMFPGVFGASAPLSNQNGEGLRQAQADIPKGIFPNGQGWIAILEDVALQGVHGDFEKVCDTEAVTIWLFLEHQKIKAEAAK</sequence>
<feature type="region of interest" description="Disordered" evidence="1">
    <location>
        <begin position="160"/>
        <end position="181"/>
    </location>
</feature>
<dbReference type="RefSeq" id="WP_255038630.1">
    <property type="nucleotide sequence ID" value="NZ_RJUF01000178.1"/>
</dbReference>
<proteinExistence type="predicted"/>
<evidence type="ECO:0000313" key="3">
    <source>
        <dbReference type="Proteomes" id="UP001204144"/>
    </source>
</evidence>
<reference evidence="2 3" key="1">
    <citation type="submission" date="2018-11" db="EMBL/GenBank/DDBJ databases">
        <title>Novel bacteria species description.</title>
        <authorList>
            <person name="Han J.-H."/>
        </authorList>
    </citation>
    <scope>NUCLEOTIDE SEQUENCE [LARGE SCALE GENOMIC DNA]</scope>
    <source>
        <strain evidence="2 3">KCTC23259</strain>
    </source>
</reference>
<gene>
    <name evidence="2" type="ORF">EGI31_18565</name>
</gene>
<evidence type="ECO:0000256" key="1">
    <source>
        <dbReference type="SAM" id="MobiDB-lite"/>
    </source>
</evidence>
<accession>A0AAE3H551</accession>
<protein>
    <submittedName>
        <fullName evidence="2">Uncharacterized protein</fullName>
    </submittedName>
</protein>
<organism evidence="2 3">
    <name type="scientific">Lacihabitans soyangensis</name>
    <dbReference type="NCBI Taxonomy" id="869394"/>
    <lineage>
        <taxon>Bacteria</taxon>
        <taxon>Pseudomonadati</taxon>
        <taxon>Bacteroidota</taxon>
        <taxon>Cytophagia</taxon>
        <taxon>Cytophagales</taxon>
        <taxon>Leadbetterellaceae</taxon>
        <taxon>Lacihabitans</taxon>
    </lineage>
</organism>
<evidence type="ECO:0000313" key="2">
    <source>
        <dbReference type="EMBL" id="MCP9764943.1"/>
    </source>
</evidence>
<keyword evidence="3" id="KW-1185">Reference proteome</keyword>
<comment type="caution">
    <text evidence="2">The sequence shown here is derived from an EMBL/GenBank/DDBJ whole genome shotgun (WGS) entry which is preliminary data.</text>
</comment>